<dbReference type="PANTHER" id="PTHR43178:SF12">
    <property type="entry name" value="DIHYDROLIPOAMIDE ACETYLTRANSFERASE COMPONENT OF PYRUVATE DEHYDROGENASE COMPLEX"/>
    <property type="match status" value="1"/>
</dbReference>
<dbReference type="InterPro" id="IPR036625">
    <property type="entry name" value="E3-bd_dom_sf"/>
</dbReference>
<dbReference type="EC" id="2.3.1.-" evidence="7"/>
<keyword evidence="12" id="KW-1185">Reference proteome</keyword>
<evidence type="ECO:0000256" key="4">
    <source>
        <dbReference type="ARBA" id="ARBA00022679"/>
    </source>
</evidence>
<evidence type="ECO:0000259" key="9">
    <source>
        <dbReference type="PROSITE" id="PS50968"/>
    </source>
</evidence>
<protein>
    <recommendedName>
        <fullName evidence="7">Dihydrolipoamide acetyltransferase component of pyruvate dehydrogenase complex</fullName>
        <ecNumber evidence="7">2.3.1.-</ecNumber>
    </recommendedName>
</protein>
<proteinExistence type="inferred from homology"/>
<evidence type="ECO:0000256" key="2">
    <source>
        <dbReference type="ARBA" id="ARBA00007317"/>
    </source>
</evidence>
<dbReference type="PROSITE" id="PS50968">
    <property type="entry name" value="BIOTINYL_LIPOYL"/>
    <property type="match status" value="1"/>
</dbReference>
<dbReference type="GO" id="GO:0005737">
    <property type="term" value="C:cytoplasm"/>
    <property type="evidence" value="ECO:0007669"/>
    <property type="project" value="TreeGrafter"/>
</dbReference>
<dbReference type="PROSITE" id="PS00189">
    <property type="entry name" value="LIPOYL"/>
    <property type="match status" value="1"/>
</dbReference>
<comment type="caution">
    <text evidence="11">The sequence shown here is derived from an EMBL/GenBank/DDBJ whole genome shotgun (WGS) entry which is preliminary data.</text>
</comment>
<evidence type="ECO:0000256" key="5">
    <source>
        <dbReference type="ARBA" id="ARBA00022823"/>
    </source>
</evidence>
<dbReference type="InterPro" id="IPR003016">
    <property type="entry name" value="2-oxoA_DH_lipoyl-BS"/>
</dbReference>
<dbReference type="Proteomes" id="UP000646426">
    <property type="component" value="Unassembled WGS sequence"/>
</dbReference>
<evidence type="ECO:0000259" key="10">
    <source>
        <dbReference type="PROSITE" id="PS51826"/>
    </source>
</evidence>
<name>A0A918W9T6_9GAMM</name>
<dbReference type="Gene3D" id="4.10.320.10">
    <property type="entry name" value="E3-binding domain"/>
    <property type="match status" value="1"/>
</dbReference>
<gene>
    <name evidence="11" type="primary">pdhB</name>
    <name evidence="11" type="ORF">GCM10007067_25160</name>
</gene>
<dbReference type="Pfam" id="PF00364">
    <property type="entry name" value="Biotin_lipoyl"/>
    <property type="match status" value="1"/>
</dbReference>
<dbReference type="Pfam" id="PF02817">
    <property type="entry name" value="E3_binding"/>
    <property type="match status" value="1"/>
</dbReference>
<dbReference type="CDD" id="cd06849">
    <property type="entry name" value="lipoyl_domain"/>
    <property type="match status" value="1"/>
</dbReference>
<dbReference type="InterPro" id="IPR023213">
    <property type="entry name" value="CAT-like_dom_sf"/>
</dbReference>
<keyword evidence="11" id="KW-0670">Pyruvate</keyword>
<dbReference type="InterPro" id="IPR001078">
    <property type="entry name" value="2-oxoacid_DH_actylTfrase"/>
</dbReference>
<evidence type="ECO:0000256" key="7">
    <source>
        <dbReference type="RuleBase" id="RU003423"/>
    </source>
</evidence>
<reference evidence="11" key="2">
    <citation type="submission" date="2020-09" db="EMBL/GenBank/DDBJ databases">
        <authorList>
            <person name="Sun Q."/>
            <person name="Kim S."/>
        </authorList>
    </citation>
    <scope>NUCLEOTIDE SEQUENCE</scope>
    <source>
        <strain evidence="11">KCTC 23077</strain>
    </source>
</reference>
<dbReference type="Gene3D" id="2.40.50.100">
    <property type="match status" value="1"/>
</dbReference>
<feature type="region of interest" description="Disordered" evidence="8">
    <location>
        <begin position="212"/>
        <end position="273"/>
    </location>
</feature>
<dbReference type="PANTHER" id="PTHR43178">
    <property type="entry name" value="DIHYDROLIPOAMIDE ACETYLTRANSFERASE COMPONENT OF PYRUVATE DEHYDROGENASE COMPLEX"/>
    <property type="match status" value="1"/>
</dbReference>
<dbReference type="SUPFAM" id="SSF47005">
    <property type="entry name" value="Peripheral subunit-binding domain of 2-oxo acid dehydrogenase complex"/>
    <property type="match status" value="1"/>
</dbReference>
<feature type="compositionally biased region" description="Low complexity" evidence="8">
    <location>
        <begin position="212"/>
        <end position="247"/>
    </location>
</feature>
<reference evidence="11" key="1">
    <citation type="journal article" date="2014" name="Int. J. Syst. Evol. Microbiol.">
        <title>Complete genome sequence of Corynebacterium casei LMG S-19264T (=DSM 44701T), isolated from a smear-ripened cheese.</title>
        <authorList>
            <consortium name="US DOE Joint Genome Institute (JGI-PGF)"/>
            <person name="Walter F."/>
            <person name="Albersmeier A."/>
            <person name="Kalinowski J."/>
            <person name="Ruckert C."/>
        </authorList>
    </citation>
    <scope>NUCLEOTIDE SEQUENCE</scope>
    <source>
        <strain evidence="11">KCTC 23077</strain>
    </source>
</reference>
<dbReference type="GO" id="GO:0016407">
    <property type="term" value="F:acetyltransferase activity"/>
    <property type="evidence" value="ECO:0007669"/>
    <property type="project" value="TreeGrafter"/>
</dbReference>
<dbReference type="EMBL" id="BMYD01000004">
    <property type="protein sequence ID" value="GHA86078.1"/>
    <property type="molecule type" value="Genomic_DNA"/>
</dbReference>
<dbReference type="Pfam" id="PF00198">
    <property type="entry name" value="2-oxoacid_dh"/>
    <property type="match status" value="1"/>
</dbReference>
<evidence type="ECO:0000256" key="1">
    <source>
        <dbReference type="ARBA" id="ARBA00001938"/>
    </source>
</evidence>
<evidence type="ECO:0000313" key="12">
    <source>
        <dbReference type="Proteomes" id="UP000646426"/>
    </source>
</evidence>
<sequence>MSQKKTFLLPDLGEGLPDATIVEWHVKEGDTIRLDDNLVSMETAKAVVDVPSPVSGKVLRLSGAAGDVIITGKMLAEFEIDPSMPQRAEGQDTGHHHGGGHADDDDRGVGSQDPMPDDRVVASQDGGALEHDGAPAPKGEAGGERSDAGTVVGAMQSSDAIRSEQATSIGGVKAMPAVRALARKMGVDLSRVQPSGADGVVTMNDVKQAAANGTAKAQAGGASRGAASQPMPQAAAPQQSQQAQQAQRTTMSQGGKPMRTQPPGAAATGQPEQLKGVRRNMARVMADAHSKVVPTTLVDDADLHAWIGKQDITARLVRAIVAACKAVPALNAWFDGDNLSRTMHPHVDIGIAVDTDDGLFVPALRNADMLDGAGIRAGIQRLRTQVESRTIPPSELSGYTISLSNFGMFAGRYATPVVVPPCVAIVGAGKLSHDVVAVMGGIEVHRRMPISLTFDHRACTGGEAARFLKALLDDMGLPQ</sequence>
<dbReference type="RefSeq" id="WP_189457101.1">
    <property type="nucleotide sequence ID" value="NZ_BMYD01000004.1"/>
</dbReference>
<dbReference type="InterPro" id="IPR004167">
    <property type="entry name" value="PSBD"/>
</dbReference>
<dbReference type="InterPro" id="IPR050743">
    <property type="entry name" value="2-oxoacid_DH_E2_comp"/>
</dbReference>
<comment type="cofactor">
    <cofactor evidence="1 7">
        <name>(R)-lipoate</name>
        <dbReference type="ChEBI" id="CHEBI:83088"/>
    </cofactor>
</comment>
<dbReference type="AlphaFoldDB" id="A0A918W9T6"/>
<dbReference type="SUPFAM" id="SSF52777">
    <property type="entry name" value="CoA-dependent acyltransferases"/>
    <property type="match status" value="1"/>
</dbReference>
<keyword evidence="5 7" id="KW-0450">Lipoyl</keyword>
<keyword evidence="6 7" id="KW-0012">Acyltransferase</keyword>
<organism evidence="11 12">
    <name type="scientific">Cognatilysobacter bugurensis</name>
    <dbReference type="NCBI Taxonomy" id="543356"/>
    <lineage>
        <taxon>Bacteria</taxon>
        <taxon>Pseudomonadati</taxon>
        <taxon>Pseudomonadota</taxon>
        <taxon>Gammaproteobacteria</taxon>
        <taxon>Lysobacterales</taxon>
        <taxon>Lysobacteraceae</taxon>
        <taxon>Cognatilysobacter</taxon>
    </lineage>
</organism>
<dbReference type="SUPFAM" id="SSF51230">
    <property type="entry name" value="Single hybrid motif"/>
    <property type="match status" value="1"/>
</dbReference>
<comment type="similarity">
    <text evidence="2 7">Belongs to the 2-oxoacid dehydrogenase family.</text>
</comment>
<evidence type="ECO:0000313" key="11">
    <source>
        <dbReference type="EMBL" id="GHA86078.1"/>
    </source>
</evidence>
<dbReference type="InterPro" id="IPR011053">
    <property type="entry name" value="Single_hybrid_motif"/>
</dbReference>
<dbReference type="GO" id="GO:0031405">
    <property type="term" value="F:lipoic acid binding"/>
    <property type="evidence" value="ECO:0007669"/>
    <property type="project" value="TreeGrafter"/>
</dbReference>
<evidence type="ECO:0000256" key="6">
    <source>
        <dbReference type="ARBA" id="ARBA00023315"/>
    </source>
</evidence>
<dbReference type="Gene3D" id="3.30.559.10">
    <property type="entry name" value="Chloramphenicol acetyltransferase-like domain"/>
    <property type="match status" value="1"/>
</dbReference>
<evidence type="ECO:0000256" key="8">
    <source>
        <dbReference type="SAM" id="MobiDB-lite"/>
    </source>
</evidence>
<dbReference type="InterPro" id="IPR000089">
    <property type="entry name" value="Biotin_lipoyl"/>
</dbReference>
<comment type="subunit">
    <text evidence="3">Forms a 24-polypeptide structural core with octahedral symmetry.</text>
</comment>
<feature type="compositionally biased region" description="Basic and acidic residues" evidence="8">
    <location>
        <begin position="89"/>
        <end position="108"/>
    </location>
</feature>
<feature type="domain" description="Peripheral subunit-binding (PSBD)" evidence="10">
    <location>
        <begin position="173"/>
        <end position="210"/>
    </location>
</feature>
<dbReference type="FunFam" id="3.30.559.10:FF:000029">
    <property type="entry name" value="Dihydrolipoamide acetyltransferase component of pyruvate dehydrogenase complex"/>
    <property type="match status" value="1"/>
</dbReference>
<accession>A0A918W9T6</accession>
<dbReference type="PROSITE" id="PS51826">
    <property type="entry name" value="PSBD"/>
    <property type="match status" value="1"/>
</dbReference>
<evidence type="ECO:0000256" key="3">
    <source>
        <dbReference type="ARBA" id="ARBA00011484"/>
    </source>
</evidence>
<keyword evidence="4 7" id="KW-0808">Transferase</keyword>
<feature type="region of interest" description="Disordered" evidence="8">
    <location>
        <begin position="85"/>
        <end position="149"/>
    </location>
</feature>
<feature type="domain" description="Lipoyl-binding" evidence="9">
    <location>
        <begin position="4"/>
        <end position="79"/>
    </location>
</feature>